<sequence length="510" mass="54535">MRSPAEVEEAVAIRQASETADMTQHVHSQSSLQDEERGITTTGEYKVYKRRFLGLVQLVLLNIVVSWDWLTFSAISTTSAAYFQVSEGAINWMSTAFLFAFCLVTPITIFTLNKGGPKPAILATSALILVGNWIRYAGTKANGGIFGLAMLGQILIGFAQPFCLSAPTRYSDLWFSDHGRTSATALATLANPLGAAIGQLVDSVWATEPSDVPNMVLYISIISTVATVPSIFLPAAPPTPPSASSQATVSRGSLRKEITQLFCTVEFYLIFIPFSIYVGFFNSVSSLLNQILSPYNFSETDAGIAGGILIIVGLIASAIVSPLTDRFKHYLTTIKILIPIVAASYIGLIFAPSSPAGIAPSYVVCAILGASSFSLLPVTLEYLVEITYPFAPEIGSTICWTGGQLLGAIFIIVQDALKAPSDAHPPYNMRNALIFSAVISAVVVPLPLSLGLFGRKVSRRRLRADRSTYGVNDATTITTGINGESSSSDANREVTTSSVTANKNDDENGR</sequence>
<dbReference type="RefSeq" id="XP_028483072.1">
    <property type="nucleotide sequence ID" value="XM_028633085.1"/>
</dbReference>
<organism evidence="7 8">
    <name type="scientific">Byssochlamys spectabilis</name>
    <name type="common">Paecilomyces variotii</name>
    <dbReference type="NCBI Taxonomy" id="264951"/>
    <lineage>
        <taxon>Eukaryota</taxon>
        <taxon>Fungi</taxon>
        <taxon>Dikarya</taxon>
        <taxon>Ascomycota</taxon>
        <taxon>Pezizomycotina</taxon>
        <taxon>Eurotiomycetes</taxon>
        <taxon>Eurotiomycetidae</taxon>
        <taxon>Eurotiales</taxon>
        <taxon>Thermoascaceae</taxon>
        <taxon>Paecilomyces</taxon>
    </lineage>
</organism>
<dbReference type="Proteomes" id="UP000283841">
    <property type="component" value="Unassembled WGS sequence"/>
</dbReference>
<evidence type="ECO:0000256" key="5">
    <source>
        <dbReference type="SAM" id="MobiDB-lite"/>
    </source>
</evidence>
<dbReference type="GO" id="GO:0016020">
    <property type="term" value="C:membrane"/>
    <property type="evidence" value="ECO:0007669"/>
    <property type="project" value="UniProtKB-SubCell"/>
</dbReference>
<evidence type="ECO:0000313" key="8">
    <source>
        <dbReference type="Proteomes" id="UP000283841"/>
    </source>
</evidence>
<dbReference type="Pfam" id="PF07690">
    <property type="entry name" value="MFS_1"/>
    <property type="match status" value="1"/>
</dbReference>
<dbReference type="VEuPathDB" id="FungiDB:C8Q69DRAFT_509366"/>
<accession>A0A443HNN3</accession>
<feature type="compositionally biased region" description="Polar residues" evidence="5">
    <location>
        <begin position="475"/>
        <end position="502"/>
    </location>
</feature>
<comment type="caution">
    <text evidence="7">The sequence shown here is derived from an EMBL/GenBank/DDBJ whole genome shotgun (WGS) entry which is preliminary data.</text>
</comment>
<feature type="transmembrane region" description="Helical" evidence="6">
    <location>
        <begin position="90"/>
        <end position="112"/>
    </location>
</feature>
<reference evidence="7 8" key="1">
    <citation type="journal article" date="2018" name="Front. Microbiol.">
        <title>Genomic and genetic insights into a cosmopolitan fungus, Paecilomyces variotii (Eurotiales).</title>
        <authorList>
            <person name="Urquhart A.S."/>
            <person name="Mondo S.J."/>
            <person name="Makela M.R."/>
            <person name="Hane J.K."/>
            <person name="Wiebenga A."/>
            <person name="He G."/>
            <person name="Mihaltcheva S."/>
            <person name="Pangilinan J."/>
            <person name="Lipzen A."/>
            <person name="Barry K."/>
            <person name="de Vries R.P."/>
            <person name="Grigoriev I.V."/>
            <person name="Idnurm A."/>
        </authorList>
    </citation>
    <scope>NUCLEOTIDE SEQUENCE [LARGE SCALE GENOMIC DNA]</scope>
    <source>
        <strain evidence="7 8">CBS 101075</strain>
    </source>
</reference>
<dbReference type="Gene3D" id="1.20.1250.20">
    <property type="entry name" value="MFS general substrate transporter like domains"/>
    <property type="match status" value="2"/>
</dbReference>
<dbReference type="InterPro" id="IPR049680">
    <property type="entry name" value="FLVCR1-2_SLC49-like"/>
</dbReference>
<dbReference type="InterPro" id="IPR036259">
    <property type="entry name" value="MFS_trans_sf"/>
</dbReference>
<dbReference type="STRING" id="264951.A0A443HNN3"/>
<feature type="transmembrane region" description="Helical" evidence="6">
    <location>
        <begin position="119"/>
        <end position="138"/>
    </location>
</feature>
<dbReference type="GO" id="GO:0022857">
    <property type="term" value="F:transmembrane transporter activity"/>
    <property type="evidence" value="ECO:0007669"/>
    <property type="project" value="InterPro"/>
</dbReference>
<feature type="transmembrane region" description="Helical" evidence="6">
    <location>
        <begin position="390"/>
        <end position="413"/>
    </location>
</feature>
<dbReference type="GeneID" id="39602362"/>
<comment type="subcellular location">
    <subcellularLocation>
        <location evidence="1">Membrane</location>
        <topology evidence="1">Multi-pass membrane protein</topology>
    </subcellularLocation>
</comment>
<evidence type="ECO:0000256" key="3">
    <source>
        <dbReference type="ARBA" id="ARBA00022989"/>
    </source>
</evidence>
<dbReference type="InterPro" id="IPR011701">
    <property type="entry name" value="MFS"/>
</dbReference>
<dbReference type="PANTHER" id="PTHR10924:SF6">
    <property type="entry name" value="SOLUTE CARRIER FAMILY 49 MEMBER A3"/>
    <property type="match status" value="1"/>
</dbReference>
<feature type="transmembrane region" description="Helical" evidence="6">
    <location>
        <begin position="302"/>
        <end position="324"/>
    </location>
</feature>
<keyword evidence="4 6" id="KW-0472">Membrane</keyword>
<dbReference type="EMBL" id="RCNU01000010">
    <property type="protein sequence ID" value="RWQ93427.1"/>
    <property type="molecule type" value="Genomic_DNA"/>
</dbReference>
<evidence type="ECO:0000256" key="6">
    <source>
        <dbReference type="SAM" id="Phobius"/>
    </source>
</evidence>
<feature type="transmembrane region" description="Helical" evidence="6">
    <location>
        <begin position="217"/>
        <end position="237"/>
    </location>
</feature>
<evidence type="ECO:0000313" key="7">
    <source>
        <dbReference type="EMBL" id="RWQ93427.1"/>
    </source>
</evidence>
<gene>
    <name evidence="7" type="ORF">C8Q69DRAFT_509366</name>
</gene>
<name>A0A443HNN3_BYSSP</name>
<dbReference type="SUPFAM" id="SSF103473">
    <property type="entry name" value="MFS general substrate transporter"/>
    <property type="match status" value="1"/>
</dbReference>
<evidence type="ECO:0000256" key="1">
    <source>
        <dbReference type="ARBA" id="ARBA00004141"/>
    </source>
</evidence>
<evidence type="ECO:0000256" key="2">
    <source>
        <dbReference type="ARBA" id="ARBA00022692"/>
    </source>
</evidence>
<feature type="transmembrane region" description="Helical" evidence="6">
    <location>
        <begin position="359"/>
        <end position="378"/>
    </location>
</feature>
<evidence type="ECO:0000256" key="4">
    <source>
        <dbReference type="ARBA" id="ARBA00023136"/>
    </source>
</evidence>
<protein>
    <submittedName>
        <fullName evidence="7">Major facilitator superfamily domain-containing protein</fullName>
    </submittedName>
</protein>
<keyword evidence="2 6" id="KW-0812">Transmembrane</keyword>
<proteinExistence type="predicted"/>
<feature type="transmembrane region" description="Helical" evidence="6">
    <location>
        <begin position="258"/>
        <end position="282"/>
    </location>
</feature>
<dbReference type="AlphaFoldDB" id="A0A443HNN3"/>
<dbReference type="PANTHER" id="PTHR10924">
    <property type="entry name" value="MAJOR FACILITATOR SUPERFAMILY PROTEIN-RELATED"/>
    <property type="match status" value="1"/>
</dbReference>
<feature type="transmembrane region" description="Helical" evidence="6">
    <location>
        <begin position="144"/>
        <end position="164"/>
    </location>
</feature>
<feature type="transmembrane region" description="Helical" evidence="6">
    <location>
        <begin position="433"/>
        <end position="453"/>
    </location>
</feature>
<feature type="region of interest" description="Disordered" evidence="5">
    <location>
        <begin position="475"/>
        <end position="510"/>
    </location>
</feature>
<keyword evidence="8" id="KW-1185">Reference proteome</keyword>
<feature type="transmembrane region" description="Helical" evidence="6">
    <location>
        <begin position="52"/>
        <end position="70"/>
    </location>
</feature>
<keyword evidence="3 6" id="KW-1133">Transmembrane helix</keyword>
<feature type="transmembrane region" description="Helical" evidence="6">
    <location>
        <begin position="336"/>
        <end position="353"/>
    </location>
</feature>